<dbReference type="SMART" id="SM00406">
    <property type="entry name" value="IGv"/>
    <property type="match status" value="2"/>
</dbReference>
<dbReference type="InterPro" id="IPR036179">
    <property type="entry name" value="Ig-like_dom_sf"/>
</dbReference>
<dbReference type="InterPro" id="IPR050504">
    <property type="entry name" value="IgSF_BTN/MOG"/>
</dbReference>
<name>A0A4X2M3J6_VOMUR</name>
<dbReference type="PROSITE" id="PS50835">
    <property type="entry name" value="IG_LIKE"/>
    <property type="match status" value="2"/>
</dbReference>
<dbReference type="InterPro" id="IPR007110">
    <property type="entry name" value="Ig-like_dom"/>
</dbReference>
<evidence type="ECO:0000256" key="6">
    <source>
        <dbReference type="ARBA" id="ARBA00023319"/>
    </source>
</evidence>
<evidence type="ECO:0000256" key="5">
    <source>
        <dbReference type="ARBA" id="ARBA00023157"/>
    </source>
</evidence>
<keyword evidence="10" id="KW-1185">Reference proteome</keyword>
<dbReference type="InterPro" id="IPR013106">
    <property type="entry name" value="Ig_V-set"/>
</dbReference>
<evidence type="ECO:0000256" key="4">
    <source>
        <dbReference type="ARBA" id="ARBA00023136"/>
    </source>
</evidence>
<evidence type="ECO:0000313" key="10">
    <source>
        <dbReference type="Proteomes" id="UP000314987"/>
    </source>
</evidence>
<sequence length="360" mass="41167">MNWTMKWNYQPASYNSLTLCLYLMLLILEFSGIPSSGTFTVSGPLFQPIRAWVGEDVQLSCYLSPKMDARGMIVKWVRGPLVVHLYRMGQEMEEVQAPAFQGRTKMLRQDMAEGKVTVSIHQVQFSDTGQYTCYFQTGSFYNETSFDLQVSERQEGAFSVTGPAQLVQAKQGEDVTLSCELSPKMDARDMTVNWFRNQTLVHRYPIREKLEASQGTEFKGRTKLLKRDMAKGKVTLRIQQVQVSDSGLYTCCVQSPDNYDEAHIELQVAENLHRSQKTLTVIVAVFLVIFLGSLFVIYFFCKRKLQRTRAEVFQKDQFQEEDREAERTAGTSLLSLRTSSFPKDLQLPQGLPTRQSISLY</sequence>
<feature type="domain" description="Ig-like" evidence="8">
    <location>
        <begin position="169"/>
        <end position="269"/>
    </location>
</feature>
<dbReference type="Proteomes" id="UP000314987">
    <property type="component" value="Unassembled WGS sequence"/>
</dbReference>
<dbReference type="GO" id="GO:0001817">
    <property type="term" value="P:regulation of cytokine production"/>
    <property type="evidence" value="ECO:0007669"/>
    <property type="project" value="TreeGrafter"/>
</dbReference>
<dbReference type="InterPro" id="IPR003599">
    <property type="entry name" value="Ig_sub"/>
</dbReference>
<evidence type="ECO:0000256" key="3">
    <source>
        <dbReference type="ARBA" id="ARBA00022989"/>
    </source>
</evidence>
<dbReference type="Ensembl" id="ENSVURT00010032529.1">
    <property type="protein sequence ID" value="ENSVURP00010028551.1"/>
    <property type="gene ID" value="ENSVURG00010021848.1"/>
</dbReference>
<accession>A0A4X2M3J6</accession>
<keyword evidence="6" id="KW-0393">Immunoglobulin domain</keyword>
<dbReference type="GeneTree" id="ENSGT00940000153527"/>
<dbReference type="InterPro" id="IPR003598">
    <property type="entry name" value="Ig_sub2"/>
</dbReference>
<dbReference type="FunFam" id="2.60.40.10:FF:000183">
    <property type="entry name" value="Myelin-oligodendrocyte glycoprotein"/>
    <property type="match status" value="2"/>
</dbReference>
<evidence type="ECO:0000256" key="7">
    <source>
        <dbReference type="SAM" id="Phobius"/>
    </source>
</evidence>
<dbReference type="GeneID" id="114032742"/>
<dbReference type="GO" id="GO:0009897">
    <property type="term" value="C:external side of plasma membrane"/>
    <property type="evidence" value="ECO:0007669"/>
    <property type="project" value="TreeGrafter"/>
</dbReference>
<dbReference type="OMA" id="HICSDIC"/>
<proteinExistence type="predicted"/>
<protein>
    <recommendedName>
        <fullName evidence="8">Ig-like domain-containing protein</fullName>
    </recommendedName>
</protein>
<dbReference type="GO" id="GO:0005102">
    <property type="term" value="F:signaling receptor binding"/>
    <property type="evidence" value="ECO:0007669"/>
    <property type="project" value="TreeGrafter"/>
</dbReference>
<dbReference type="PANTHER" id="PTHR24100:SF149">
    <property type="entry name" value="BG-LIKE ANTIGEN 1-RELATED"/>
    <property type="match status" value="1"/>
</dbReference>
<dbReference type="STRING" id="29139.ENSVURP00010028551"/>
<dbReference type="Gene3D" id="2.60.40.10">
    <property type="entry name" value="Immunoglobulins"/>
    <property type="match status" value="2"/>
</dbReference>
<dbReference type="AlphaFoldDB" id="A0A4X2M3J6"/>
<comment type="subcellular location">
    <subcellularLocation>
        <location evidence="1">Membrane</location>
    </subcellularLocation>
</comment>
<keyword evidence="4 7" id="KW-0472">Membrane</keyword>
<reference evidence="9" key="3">
    <citation type="submission" date="2025-09" db="UniProtKB">
        <authorList>
            <consortium name="Ensembl"/>
        </authorList>
    </citation>
    <scope>IDENTIFICATION</scope>
</reference>
<keyword evidence="2 7" id="KW-0812">Transmembrane</keyword>
<evidence type="ECO:0000256" key="2">
    <source>
        <dbReference type="ARBA" id="ARBA00022692"/>
    </source>
</evidence>
<keyword evidence="5" id="KW-1015">Disulfide bond</keyword>
<dbReference type="SMART" id="SM00409">
    <property type="entry name" value="IG"/>
    <property type="match status" value="2"/>
</dbReference>
<dbReference type="OrthoDB" id="9450371at2759"/>
<organism evidence="9 10">
    <name type="scientific">Vombatus ursinus</name>
    <name type="common">Common wombat</name>
    <dbReference type="NCBI Taxonomy" id="29139"/>
    <lineage>
        <taxon>Eukaryota</taxon>
        <taxon>Metazoa</taxon>
        <taxon>Chordata</taxon>
        <taxon>Craniata</taxon>
        <taxon>Vertebrata</taxon>
        <taxon>Euteleostomi</taxon>
        <taxon>Mammalia</taxon>
        <taxon>Metatheria</taxon>
        <taxon>Diprotodontia</taxon>
        <taxon>Vombatidae</taxon>
        <taxon>Vombatus</taxon>
    </lineage>
</organism>
<evidence type="ECO:0000313" key="9">
    <source>
        <dbReference type="Ensembl" id="ENSVURP00010028551.1"/>
    </source>
</evidence>
<feature type="domain" description="Ig-like" evidence="8">
    <location>
        <begin position="44"/>
        <end position="149"/>
    </location>
</feature>
<gene>
    <name evidence="9" type="primary">LOC114032742</name>
</gene>
<feature type="transmembrane region" description="Helical" evidence="7">
    <location>
        <begin position="279"/>
        <end position="301"/>
    </location>
</feature>
<dbReference type="SUPFAM" id="SSF48726">
    <property type="entry name" value="Immunoglobulin"/>
    <property type="match status" value="2"/>
</dbReference>
<dbReference type="Pfam" id="PF07686">
    <property type="entry name" value="V-set"/>
    <property type="match status" value="2"/>
</dbReference>
<reference evidence="9" key="2">
    <citation type="submission" date="2025-08" db="UniProtKB">
        <authorList>
            <consortium name="Ensembl"/>
        </authorList>
    </citation>
    <scope>IDENTIFICATION</scope>
</reference>
<reference evidence="10" key="1">
    <citation type="submission" date="2018-12" db="EMBL/GenBank/DDBJ databases">
        <authorList>
            <person name="Yazar S."/>
        </authorList>
    </citation>
    <scope>NUCLEOTIDE SEQUENCE [LARGE SCALE GENOMIC DNA]</scope>
</reference>
<dbReference type="PANTHER" id="PTHR24100">
    <property type="entry name" value="BUTYROPHILIN"/>
    <property type="match status" value="1"/>
</dbReference>
<evidence type="ECO:0000259" key="8">
    <source>
        <dbReference type="PROSITE" id="PS50835"/>
    </source>
</evidence>
<evidence type="ECO:0000256" key="1">
    <source>
        <dbReference type="ARBA" id="ARBA00004370"/>
    </source>
</evidence>
<dbReference type="SMART" id="SM00408">
    <property type="entry name" value="IGc2"/>
    <property type="match status" value="2"/>
</dbReference>
<dbReference type="InterPro" id="IPR013783">
    <property type="entry name" value="Ig-like_fold"/>
</dbReference>
<keyword evidence="3 7" id="KW-1133">Transmembrane helix</keyword>
<dbReference type="GO" id="GO:0050852">
    <property type="term" value="P:T cell receptor signaling pathway"/>
    <property type="evidence" value="ECO:0007669"/>
    <property type="project" value="TreeGrafter"/>
</dbReference>
<dbReference type="RefSeq" id="XP_027703948.1">
    <property type="nucleotide sequence ID" value="XM_027848147.1"/>
</dbReference>